<name>A0A1R3JVA8_9ROSI</name>
<comment type="caution">
    <text evidence="1">The sequence shown here is derived from an EMBL/GenBank/DDBJ whole genome shotgun (WGS) entry which is preliminary data.</text>
</comment>
<evidence type="ECO:0000313" key="2">
    <source>
        <dbReference type="Proteomes" id="UP000187203"/>
    </source>
</evidence>
<keyword evidence="2" id="KW-1185">Reference proteome</keyword>
<dbReference type="AlphaFoldDB" id="A0A1R3JVA8"/>
<proteinExistence type="predicted"/>
<evidence type="ECO:0000313" key="1">
    <source>
        <dbReference type="EMBL" id="OMO98617.1"/>
    </source>
</evidence>
<dbReference type="Proteomes" id="UP000187203">
    <property type="component" value="Unassembled WGS sequence"/>
</dbReference>
<dbReference type="EMBL" id="AWUE01015298">
    <property type="protein sequence ID" value="OMO98617.1"/>
    <property type="molecule type" value="Genomic_DNA"/>
</dbReference>
<protein>
    <submittedName>
        <fullName evidence="1">Uncharacterized protein</fullName>
    </submittedName>
</protein>
<reference evidence="2" key="1">
    <citation type="submission" date="2013-09" db="EMBL/GenBank/DDBJ databases">
        <title>Corchorus olitorius genome sequencing.</title>
        <authorList>
            <person name="Alam M."/>
            <person name="Haque M.S."/>
            <person name="Islam M.S."/>
            <person name="Emdad E.M."/>
            <person name="Islam M.M."/>
            <person name="Ahmed B."/>
            <person name="Halim A."/>
            <person name="Hossen Q.M.M."/>
            <person name="Hossain M.Z."/>
            <person name="Ahmed R."/>
            <person name="Khan M.M."/>
            <person name="Islam R."/>
            <person name="Rashid M.M."/>
            <person name="Khan S.A."/>
            <person name="Rahman M.S."/>
            <person name="Alam M."/>
            <person name="Yahiya A.S."/>
            <person name="Khan M.S."/>
            <person name="Azam M.S."/>
            <person name="Haque T."/>
            <person name="Lashkar M.Z.H."/>
            <person name="Akhand A.I."/>
            <person name="Morshed G."/>
            <person name="Roy S."/>
            <person name="Uddin K.S."/>
            <person name="Rabeya T."/>
            <person name="Hossain A.S."/>
            <person name="Chowdhury A."/>
            <person name="Snigdha A.R."/>
            <person name="Mortoza M.S."/>
            <person name="Matin S.A."/>
            <person name="Hoque S.M.E."/>
            <person name="Islam M.K."/>
            <person name="Roy D.K."/>
            <person name="Haider R."/>
            <person name="Moosa M.M."/>
            <person name="Elias S.M."/>
            <person name="Hasan A.M."/>
            <person name="Jahan S."/>
            <person name="Shafiuddin M."/>
            <person name="Mahmood N."/>
            <person name="Shommy N.S."/>
        </authorList>
    </citation>
    <scope>NUCLEOTIDE SEQUENCE [LARGE SCALE GENOMIC DNA]</scope>
    <source>
        <strain evidence="2">cv. O-4</strain>
    </source>
</reference>
<sequence length="89" mass="10532">MFIPWVERSFFTVVSGERMRELLRETSFEESKESFCFVYVVCREIFEREGCEECVRMRAGVREDLRGEMGVVEERVPWESMGVCQCVCV</sequence>
<accession>A0A1R3JVA8</accession>
<gene>
    <name evidence="1" type="ORF">COLO4_13793</name>
</gene>
<organism evidence="1 2">
    <name type="scientific">Corchorus olitorius</name>
    <dbReference type="NCBI Taxonomy" id="93759"/>
    <lineage>
        <taxon>Eukaryota</taxon>
        <taxon>Viridiplantae</taxon>
        <taxon>Streptophyta</taxon>
        <taxon>Embryophyta</taxon>
        <taxon>Tracheophyta</taxon>
        <taxon>Spermatophyta</taxon>
        <taxon>Magnoliopsida</taxon>
        <taxon>eudicotyledons</taxon>
        <taxon>Gunneridae</taxon>
        <taxon>Pentapetalae</taxon>
        <taxon>rosids</taxon>
        <taxon>malvids</taxon>
        <taxon>Malvales</taxon>
        <taxon>Malvaceae</taxon>
        <taxon>Grewioideae</taxon>
        <taxon>Apeibeae</taxon>
        <taxon>Corchorus</taxon>
    </lineage>
</organism>